<comment type="caution">
    <text evidence="8">The sequence shown here is derived from an EMBL/GenBank/DDBJ whole genome shotgun (WGS) entry which is preliminary data.</text>
</comment>
<organism evidence="8 9">
    <name type="scientific">Saccharomycopsis crataegensis</name>
    <dbReference type="NCBI Taxonomy" id="43959"/>
    <lineage>
        <taxon>Eukaryota</taxon>
        <taxon>Fungi</taxon>
        <taxon>Dikarya</taxon>
        <taxon>Ascomycota</taxon>
        <taxon>Saccharomycotina</taxon>
        <taxon>Saccharomycetes</taxon>
        <taxon>Saccharomycopsidaceae</taxon>
        <taxon>Saccharomycopsis</taxon>
    </lineage>
</organism>
<dbReference type="InterPro" id="IPR010776">
    <property type="entry name" value="Hop2_WH_dom"/>
</dbReference>
<evidence type="ECO:0000256" key="5">
    <source>
        <dbReference type="ARBA" id="ARBA00023254"/>
    </source>
</evidence>
<dbReference type="GO" id="GO:0005840">
    <property type="term" value="C:ribosome"/>
    <property type="evidence" value="ECO:0007669"/>
    <property type="project" value="InterPro"/>
</dbReference>
<feature type="domain" description="Homologous-pairing protein 2 winged helix" evidence="7">
    <location>
        <begin position="19"/>
        <end position="78"/>
    </location>
</feature>
<feature type="coiled-coil region" evidence="6">
    <location>
        <begin position="101"/>
        <end position="128"/>
    </location>
</feature>
<dbReference type="GO" id="GO:0000794">
    <property type="term" value="C:condensed nuclear chromosome"/>
    <property type="evidence" value="ECO:0007669"/>
    <property type="project" value="TreeGrafter"/>
</dbReference>
<dbReference type="GO" id="GO:0006412">
    <property type="term" value="P:translation"/>
    <property type="evidence" value="ECO:0007669"/>
    <property type="project" value="InterPro"/>
</dbReference>
<dbReference type="PANTHER" id="PTHR15938:SF0">
    <property type="entry name" value="HOMOLOGOUS-PAIRING PROTEIN 2 HOMOLOG"/>
    <property type="match status" value="1"/>
</dbReference>
<evidence type="ECO:0000256" key="3">
    <source>
        <dbReference type="ARBA" id="ARBA00023172"/>
    </source>
</evidence>
<evidence type="ECO:0000313" key="8">
    <source>
        <dbReference type="EMBL" id="GMM35047.1"/>
    </source>
</evidence>
<proteinExistence type="inferred from homology"/>
<gene>
    <name evidence="8" type="ORF">DASC09_023720</name>
</gene>
<keyword evidence="3" id="KW-0233">DNA recombination</keyword>
<sequence>MPPKKKVKKDDQIKDLETASGILLGYLKEQFRPYSINDIILNLHNKISKSVALKALALLATNNKLLMKTYGKMNFYVYRYGKDDQQQAIDESGKEITIQVVTDLENSFEEVKNRLKELNSALKQATIEPNNENLLVERRSLVKDITTDRELCKSLEESIKGKIINNEEIIKLTDDINNLERICKSRKKDYSNILGLLKENFPEYKSILEKAGVEE</sequence>
<evidence type="ECO:0000259" key="7">
    <source>
        <dbReference type="Pfam" id="PF07106"/>
    </source>
</evidence>
<keyword evidence="5" id="KW-0469">Meiosis</keyword>
<keyword evidence="4" id="KW-0539">Nucleus</keyword>
<dbReference type="SMART" id="SM01387">
    <property type="entry name" value="Ribosomal_S15"/>
    <property type="match status" value="1"/>
</dbReference>
<dbReference type="GO" id="GO:0003735">
    <property type="term" value="F:structural constituent of ribosome"/>
    <property type="evidence" value="ECO:0007669"/>
    <property type="project" value="InterPro"/>
</dbReference>
<dbReference type="GeneID" id="90073026"/>
<dbReference type="GO" id="GO:0120230">
    <property type="term" value="F:recombinase activator activity"/>
    <property type="evidence" value="ECO:0007669"/>
    <property type="project" value="TreeGrafter"/>
</dbReference>
<comment type="subcellular location">
    <subcellularLocation>
        <location evidence="1">Nucleus</location>
    </subcellularLocation>
</comment>
<evidence type="ECO:0000256" key="4">
    <source>
        <dbReference type="ARBA" id="ARBA00023242"/>
    </source>
</evidence>
<dbReference type="Gene3D" id="1.10.10.10">
    <property type="entry name" value="Winged helix-like DNA-binding domain superfamily/Winged helix DNA-binding domain"/>
    <property type="match status" value="1"/>
</dbReference>
<dbReference type="RefSeq" id="XP_064852047.1">
    <property type="nucleotide sequence ID" value="XM_064995975.1"/>
</dbReference>
<dbReference type="PANTHER" id="PTHR15938">
    <property type="entry name" value="TBP-1 INTERACTING PROTEIN"/>
    <property type="match status" value="1"/>
</dbReference>
<keyword evidence="6" id="KW-0175">Coiled coil</keyword>
<comment type="similarity">
    <text evidence="2">Belongs to the HOP2 family.</text>
</comment>
<dbReference type="GO" id="GO:0007129">
    <property type="term" value="P:homologous chromosome pairing at meiosis"/>
    <property type="evidence" value="ECO:0007669"/>
    <property type="project" value="TreeGrafter"/>
</dbReference>
<dbReference type="Pfam" id="PF07106">
    <property type="entry name" value="WHD_TBPIP"/>
    <property type="match status" value="1"/>
</dbReference>
<dbReference type="AlphaFoldDB" id="A0AAV5QKF2"/>
<dbReference type="GO" id="GO:0010774">
    <property type="term" value="P:meiotic strand invasion involved in reciprocal meiotic recombination"/>
    <property type="evidence" value="ECO:0007669"/>
    <property type="project" value="TreeGrafter"/>
</dbReference>
<evidence type="ECO:0000256" key="6">
    <source>
        <dbReference type="SAM" id="Coils"/>
    </source>
</evidence>
<evidence type="ECO:0000256" key="1">
    <source>
        <dbReference type="ARBA" id="ARBA00004123"/>
    </source>
</evidence>
<dbReference type="EMBL" id="BTFZ01000004">
    <property type="protein sequence ID" value="GMM35047.1"/>
    <property type="molecule type" value="Genomic_DNA"/>
</dbReference>
<dbReference type="GO" id="GO:0120231">
    <property type="term" value="C:DNA recombinase auxiliary factor complex"/>
    <property type="evidence" value="ECO:0007669"/>
    <property type="project" value="TreeGrafter"/>
</dbReference>
<keyword evidence="9" id="KW-1185">Reference proteome</keyword>
<evidence type="ECO:0000256" key="2">
    <source>
        <dbReference type="ARBA" id="ARBA00007922"/>
    </source>
</evidence>
<name>A0AAV5QKF2_9ASCO</name>
<evidence type="ECO:0000313" key="9">
    <source>
        <dbReference type="Proteomes" id="UP001360560"/>
    </source>
</evidence>
<protein>
    <submittedName>
        <fullName evidence="8">Hop2 protein</fullName>
    </submittedName>
</protein>
<dbReference type="GO" id="GO:0003690">
    <property type="term" value="F:double-stranded DNA binding"/>
    <property type="evidence" value="ECO:0007669"/>
    <property type="project" value="TreeGrafter"/>
</dbReference>
<dbReference type="Proteomes" id="UP001360560">
    <property type="component" value="Unassembled WGS sequence"/>
</dbReference>
<dbReference type="GO" id="GO:0000709">
    <property type="term" value="P:meiotic joint molecule formation"/>
    <property type="evidence" value="ECO:0007669"/>
    <property type="project" value="TreeGrafter"/>
</dbReference>
<accession>A0AAV5QKF2</accession>
<dbReference type="InterPro" id="IPR000589">
    <property type="entry name" value="Ribosomal_uS15"/>
</dbReference>
<dbReference type="InterPro" id="IPR036388">
    <property type="entry name" value="WH-like_DNA-bd_sf"/>
</dbReference>
<reference evidence="8 9" key="1">
    <citation type="journal article" date="2023" name="Elife">
        <title>Identification of key yeast species and microbe-microbe interactions impacting larval growth of Drosophila in the wild.</title>
        <authorList>
            <person name="Mure A."/>
            <person name="Sugiura Y."/>
            <person name="Maeda R."/>
            <person name="Honda K."/>
            <person name="Sakurai N."/>
            <person name="Takahashi Y."/>
            <person name="Watada M."/>
            <person name="Katoh T."/>
            <person name="Gotoh A."/>
            <person name="Gotoh Y."/>
            <person name="Taniguchi I."/>
            <person name="Nakamura K."/>
            <person name="Hayashi T."/>
            <person name="Katayama T."/>
            <person name="Uemura T."/>
            <person name="Hattori Y."/>
        </authorList>
    </citation>
    <scope>NUCLEOTIDE SEQUENCE [LARGE SCALE GENOMIC DNA]</scope>
    <source>
        <strain evidence="8 9">SC-9</strain>
    </source>
</reference>